<dbReference type="PROSITE" id="PS00519">
    <property type="entry name" value="HTH_ASNC_1"/>
    <property type="match status" value="1"/>
</dbReference>
<gene>
    <name evidence="5" type="ORF">EPA93_07065</name>
</gene>
<dbReference type="InterPro" id="IPR036390">
    <property type="entry name" value="WH_DNA-bd_sf"/>
</dbReference>
<accession>A0A4P6JKQ3</accession>
<dbReference type="OrthoDB" id="34294at2"/>
<dbReference type="InterPro" id="IPR000485">
    <property type="entry name" value="AsnC-type_HTH_dom"/>
</dbReference>
<keyword evidence="1" id="KW-0805">Transcription regulation</keyword>
<dbReference type="Pfam" id="PF01037">
    <property type="entry name" value="AsnC_trans_reg"/>
    <property type="match status" value="1"/>
</dbReference>
<dbReference type="PRINTS" id="PR00033">
    <property type="entry name" value="HTHASNC"/>
</dbReference>
<dbReference type="Gene3D" id="3.30.70.920">
    <property type="match status" value="1"/>
</dbReference>
<dbReference type="EMBL" id="CP035758">
    <property type="protein sequence ID" value="QBD75777.1"/>
    <property type="molecule type" value="Genomic_DNA"/>
</dbReference>
<evidence type="ECO:0000313" key="6">
    <source>
        <dbReference type="Proteomes" id="UP000290365"/>
    </source>
</evidence>
<evidence type="ECO:0000313" key="5">
    <source>
        <dbReference type="EMBL" id="QBD75777.1"/>
    </source>
</evidence>
<dbReference type="SUPFAM" id="SSF46785">
    <property type="entry name" value="Winged helix' DNA-binding domain"/>
    <property type="match status" value="1"/>
</dbReference>
<name>A0A4P6JKQ3_KTERU</name>
<dbReference type="Pfam" id="PF13412">
    <property type="entry name" value="HTH_24"/>
    <property type="match status" value="1"/>
</dbReference>
<evidence type="ECO:0000259" key="4">
    <source>
        <dbReference type="PROSITE" id="PS50956"/>
    </source>
</evidence>
<dbReference type="InterPro" id="IPR019887">
    <property type="entry name" value="Tscrpt_reg_AsnC/Lrp_C"/>
</dbReference>
<protein>
    <submittedName>
        <fullName evidence="5">Lrp/AsnC family transcriptional regulator</fullName>
    </submittedName>
</protein>
<dbReference type="PROSITE" id="PS50956">
    <property type="entry name" value="HTH_ASNC_2"/>
    <property type="match status" value="1"/>
</dbReference>
<dbReference type="PANTHER" id="PTHR30154">
    <property type="entry name" value="LEUCINE-RESPONSIVE REGULATORY PROTEIN"/>
    <property type="match status" value="1"/>
</dbReference>
<reference evidence="5 6" key="1">
    <citation type="submission" date="2019-01" db="EMBL/GenBank/DDBJ databases">
        <title>Ktedonosporobacter rubrisoli SCAWS-G2.</title>
        <authorList>
            <person name="Huang Y."/>
            <person name="Yan B."/>
        </authorList>
    </citation>
    <scope>NUCLEOTIDE SEQUENCE [LARGE SCALE GENOMIC DNA]</scope>
    <source>
        <strain evidence="5 6">SCAWS-G2</strain>
    </source>
</reference>
<keyword evidence="6" id="KW-1185">Reference proteome</keyword>
<dbReference type="SMART" id="SM00344">
    <property type="entry name" value="HTH_ASNC"/>
    <property type="match status" value="1"/>
</dbReference>
<dbReference type="PANTHER" id="PTHR30154:SF53">
    <property type="entry name" value="HTH-TYPE TRANSCRIPTIONAL REGULATOR LRPC"/>
    <property type="match status" value="1"/>
</dbReference>
<dbReference type="RefSeq" id="WP_129886374.1">
    <property type="nucleotide sequence ID" value="NZ_CP035758.1"/>
</dbReference>
<evidence type="ECO:0000256" key="2">
    <source>
        <dbReference type="ARBA" id="ARBA00023125"/>
    </source>
</evidence>
<keyword evidence="3" id="KW-0804">Transcription</keyword>
<dbReference type="GO" id="GO:0005829">
    <property type="term" value="C:cytosol"/>
    <property type="evidence" value="ECO:0007669"/>
    <property type="project" value="TreeGrafter"/>
</dbReference>
<dbReference type="InterPro" id="IPR019885">
    <property type="entry name" value="Tscrpt_reg_HTH_AsnC-type_CS"/>
</dbReference>
<organism evidence="5 6">
    <name type="scientific">Ktedonosporobacter rubrisoli</name>
    <dbReference type="NCBI Taxonomy" id="2509675"/>
    <lineage>
        <taxon>Bacteria</taxon>
        <taxon>Bacillati</taxon>
        <taxon>Chloroflexota</taxon>
        <taxon>Ktedonobacteria</taxon>
        <taxon>Ktedonobacterales</taxon>
        <taxon>Ktedonosporobacteraceae</taxon>
        <taxon>Ktedonosporobacter</taxon>
    </lineage>
</organism>
<dbReference type="AlphaFoldDB" id="A0A4P6JKQ3"/>
<evidence type="ECO:0000256" key="1">
    <source>
        <dbReference type="ARBA" id="ARBA00023015"/>
    </source>
</evidence>
<dbReference type="FunFam" id="1.10.10.10:FF:000186">
    <property type="entry name" value="AsnC family transcriptional regulator"/>
    <property type="match status" value="1"/>
</dbReference>
<evidence type="ECO:0000256" key="3">
    <source>
        <dbReference type="ARBA" id="ARBA00023163"/>
    </source>
</evidence>
<dbReference type="GO" id="GO:0043565">
    <property type="term" value="F:sequence-specific DNA binding"/>
    <property type="evidence" value="ECO:0007669"/>
    <property type="project" value="InterPro"/>
</dbReference>
<dbReference type="Gene3D" id="1.10.10.10">
    <property type="entry name" value="Winged helix-like DNA-binding domain superfamily/Winged helix DNA-binding domain"/>
    <property type="match status" value="1"/>
</dbReference>
<keyword evidence="2" id="KW-0238">DNA-binding</keyword>
<dbReference type="InterPro" id="IPR011008">
    <property type="entry name" value="Dimeric_a/b-barrel"/>
</dbReference>
<proteinExistence type="predicted"/>
<dbReference type="InterPro" id="IPR036388">
    <property type="entry name" value="WH-like_DNA-bd_sf"/>
</dbReference>
<dbReference type="SUPFAM" id="SSF54909">
    <property type="entry name" value="Dimeric alpha+beta barrel"/>
    <property type="match status" value="1"/>
</dbReference>
<dbReference type="GO" id="GO:0043200">
    <property type="term" value="P:response to amino acid"/>
    <property type="evidence" value="ECO:0007669"/>
    <property type="project" value="TreeGrafter"/>
</dbReference>
<dbReference type="Proteomes" id="UP000290365">
    <property type="component" value="Chromosome"/>
</dbReference>
<dbReference type="KEGG" id="kbs:EPA93_07065"/>
<feature type="domain" description="HTH asnC-type" evidence="4">
    <location>
        <begin position="9"/>
        <end position="70"/>
    </location>
</feature>
<sequence>MTSEITKLLDETGWHLLQELQENARLSYAELGQRVGLSSSSVIERVRKMEEAGIISGYHAAVNLNALGLPVLAIVRLRSFAGENCRQVISRVSEMPEVLEYSKVTGSDCVVVKVAAASIDHLERIIERLSLSGPASTSIVFSRPLQRRTITRELLERAGGKEDHL</sequence>
<dbReference type="InterPro" id="IPR019888">
    <property type="entry name" value="Tscrpt_reg_AsnC-like"/>
</dbReference>